<sequence length="75" mass="8225">MTDAERELIATNRHAHQHFDALLISGSDERTVVVSFAIAAIERAVLAGGKDATANWLRSLAHRVEQGQMNKPDTD</sequence>
<organism evidence="1 2">
    <name type="scientific">Croceicoccus marinus</name>
    <dbReference type="NCBI Taxonomy" id="450378"/>
    <lineage>
        <taxon>Bacteria</taxon>
        <taxon>Pseudomonadati</taxon>
        <taxon>Pseudomonadota</taxon>
        <taxon>Alphaproteobacteria</taxon>
        <taxon>Sphingomonadales</taxon>
        <taxon>Erythrobacteraceae</taxon>
        <taxon>Croceicoccus</taxon>
    </lineage>
</organism>
<name>A0A7G6VRU6_9SPHN</name>
<dbReference type="Proteomes" id="UP000515297">
    <property type="component" value="Chromosome"/>
</dbReference>
<reference evidence="1 2" key="1">
    <citation type="submission" date="2020-08" db="EMBL/GenBank/DDBJ databases">
        <authorList>
            <person name="Liu G."/>
            <person name="Sun C."/>
        </authorList>
    </citation>
    <scope>NUCLEOTIDE SEQUENCE [LARGE SCALE GENOMIC DNA]</scope>
    <source>
        <strain evidence="1 2">OT19</strain>
    </source>
</reference>
<accession>A0A7G6VRU6</accession>
<protein>
    <submittedName>
        <fullName evidence="1">Uncharacterized protein</fullName>
    </submittedName>
</protein>
<dbReference type="AlphaFoldDB" id="A0A7G6VRU6"/>
<dbReference type="EMBL" id="CP060052">
    <property type="protein sequence ID" value="QNE04461.1"/>
    <property type="molecule type" value="Genomic_DNA"/>
</dbReference>
<gene>
    <name evidence="1" type="ORF">H4O24_10810</name>
</gene>
<evidence type="ECO:0000313" key="2">
    <source>
        <dbReference type="Proteomes" id="UP000515297"/>
    </source>
</evidence>
<proteinExistence type="predicted"/>
<dbReference type="RefSeq" id="WP_185883735.1">
    <property type="nucleotide sequence ID" value="NZ_CP060052.1"/>
</dbReference>
<evidence type="ECO:0000313" key="1">
    <source>
        <dbReference type="EMBL" id="QNE04461.1"/>
    </source>
</evidence>